<dbReference type="Proteomes" id="UP000285295">
    <property type="component" value="Unassembled WGS sequence"/>
</dbReference>
<dbReference type="GO" id="GO:0006629">
    <property type="term" value="P:lipid metabolic process"/>
    <property type="evidence" value="ECO:0007669"/>
    <property type="project" value="InterPro"/>
</dbReference>
<evidence type="ECO:0000256" key="1">
    <source>
        <dbReference type="SAM" id="MobiDB-lite"/>
    </source>
</evidence>
<reference evidence="3 4" key="1">
    <citation type="submission" date="2019-01" db="EMBL/GenBank/DDBJ databases">
        <title>Sinorhodobacter populi sp. nov. isolated from the symptomatic bark tissue of Populus euramericana canker.</title>
        <authorList>
            <person name="Xu G."/>
        </authorList>
    </citation>
    <scope>NUCLEOTIDE SEQUENCE [LARGE SCALE GENOMIC DNA]</scope>
    <source>
        <strain evidence="3 4">D19-10-3-21</strain>
    </source>
</reference>
<organism evidence="3 4">
    <name type="scientific">Paenirhodobacter populi</name>
    <dbReference type="NCBI Taxonomy" id="2306993"/>
    <lineage>
        <taxon>Bacteria</taxon>
        <taxon>Pseudomonadati</taxon>
        <taxon>Pseudomonadota</taxon>
        <taxon>Alphaproteobacteria</taxon>
        <taxon>Rhodobacterales</taxon>
        <taxon>Rhodobacter group</taxon>
        <taxon>Paenirhodobacter</taxon>
    </lineage>
</organism>
<protein>
    <recommendedName>
        <fullName evidence="2">Fatty acid desaturase domain-containing protein</fullName>
    </recommendedName>
</protein>
<dbReference type="EMBL" id="SAUX01000002">
    <property type="protein sequence ID" value="RWR32083.1"/>
    <property type="molecule type" value="Genomic_DNA"/>
</dbReference>
<gene>
    <name evidence="3" type="ORF">D2T31_03795</name>
</gene>
<accession>A0A443KH64</accession>
<evidence type="ECO:0000313" key="3">
    <source>
        <dbReference type="EMBL" id="RWR32083.1"/>
    </source>
</evidence>
<dbReference type="RefSeq" id="WP_128236174.1">
    <property type="nucleotide sequence ID" value="NZ_SAUX01000002.1"/>
</dbReference>
<feature type="region of interest" description="Disordered" evidence="1">
    <location>
        <begin position="95"/>
        <end position="114"/>
    </location>
</feature>
<name>A0A443KH64_9RHOB</name>
<dbReference type="Pfam" id="PF00487">
    <property type="entry name" value="FA_desaturase"/>
    <property type="match status" value="1"/>
</dbReference>
<reference evidence="3 4" key="2">
    <citation type="submission" date="2019-01" db="EMBL/GenBank/DDBJ databases">
        <authorList>
            <person name="Li Y."/>
        </authorList>
    </citation>
    <scope>NUCLEOTIDE SEQUENCE [LARGE SCALE GENOMIC DNA]</scope>
    <source>
        <strain evidence="3 4">D19-10-3-21</strain>
    </source>
</reference>
<dbReference type="OrthoDB" id="9792534at2"/>
<evidence type="ECO:0000259" key="2">
    <source>
        <dbReference type="Pfam" id="PF00487"/>
    </source>
</evidence>
<proteinExistence type="predicted"/>
<dbReference type="InterPro" id="IPR005804">
    <property type="entry name" value="FA_desaturase_dom"/>
</dbReference>
<dbReference type="AlphaFoldDB" id="A0A443KH64"/>
<feature type="domain" description="Fatty acid desaturase" evidence="2">
    <location>
        <begin position="8"/>
        <end position="75"/>
    </location>
</feature>
<evidence type="ECO:0000313" key="4">
    <source>
        <dbReference type="Proteomes" id="UP000285295"/>
    </source>
</evidence>
<comment type="caution">
    <text evidence="3">The sequence shown here is derived from an EMBL/GenBank/DDBJ whole genome shotgun (WGS) entry which is preliminary data.</text>
</comment>
<sequence>MVITKPVHQLQNTIEHLGLSHEPGILENTRSTRTNALFRWLCWQMPCHTAHHIFPSAPFWRLRNLNDKIESKAGEVWCMGWIEFQIELIRNPTAKDASQYPRRGAGARRAQYPDRGWMGRNPGSIARSGRCCHMTRAG</sequence>